<dbReference type="KEGG" id="mou:OU421_05500"/>
<gene>
    <name evidence="12" type="ORF">OU421_05500</name>
</gene>
<dbReference type="CDD" id="cd02888">
    <property type="entry name" value="RNR_II_dimer"/>
    <property type="match status" value="1"/>
</dbReference>
<evidence type="ECO:0000256" key="7">
    <source>
        <dbReference type="ARBA" id="ARBA00023285"/>
    </source>
</evidence>
<keyword evidence="3 9" id="KW-0846">Cobalamin</keyword>
<dbReference type="EMBL" id="CP113361">
    <property type="protein sequence ID" value="WAI02327.1"/>
    <property type="molecule type" value="Genomic_DNA"/>
</dbReference>
<dbReference type="Pfam" id="PF00317">
    <property type="entry name" value="Ribonuc_red_lgN"/>
    <property type="match status" value="1"/>
</dbReference>
<feature type="domain" description="Ribonucleotide reductase large subunit C-terminal" evidence="11">
    <location>
        <begin position="70"/>
        <end position="383"/>
    </location>
</feature>
<evidence type="ECO:0000256" key="5">
    <source>
        <dbReference type="ARBA" id="ARBA00023002"/>
    </source>
</evidence>
<dbReference type="GO" id="GO:0004748">
    <property type="term" value="F:ribonucleoside-diphosphate reductase activity, thioredoxin disulfide as acceptor"/>
    <property type="evidence" value="ECO:0007669"/>
    <property type="project" value="UniProtKB-EC"/>
</dbReference>
<keyword evidence="4 9" id="KW-0547">Nucleotide-binding</keyword>
<keyword evidence="9" id="KW-0237">DNA synthesis</keyword>
<evidence type="ECO:0000256" key="8">
    <source>
        <dbReference type="ARBA" id="ARBA00047754"/>
    </source>
</evidence>
<evidence type="ECO:0000259" key="10">
    <source>
        <dbReference type="Pfam" id="PF00317"/>
    </source>
</evidence>
<evidence type="ECO:0000256" key="1">
    <source>
        <dbReference type="ARBA" id="ARBA00001922"/>
    </source>
</evidence>
<dbReference type="NCBIfam" id="TIGR02504">
    <property type="entry name" value="NrdJ_Z"/>
    <property type="match status" value="1"/>
</dbReference>
<evidence type="ECO:0000313" key="13">
    <source>
        <dbReference type="Proteomes" id="UP001163096"/>
    </source>
</evidence>
<dbReference type="PRINTS" id="PR01183">
    <property type="entry name" value="RIBORDTASEM1"/>
</dbReference>
<dbReference type="Pfam" id="PF02867">
    <property type="entry name" value="Ribonuc_red_lgC"/>
    <property type="match status" value="2"/>
</dbReference>
<evidence type="ECO:0000256" key="3">
    <source>
        <dbReference type="ARBA" id="ARBA00022628"/>
    </source>
</evidence>
<evidence type="ECO:0000259" key="11">
    <source>
        <dbReference type="Pfam" id="PF02867"/>
    </source>
</evidence>
<comment type="function">
    <text evidence="9">Catalyzes the reduction of ribonucleotides to deoxyribonucleotides. May function to provide a pool of deoxyribonucleotide precursors for DNA repair during oxygen limitation and/or for immediate growth after restoration of oxygen.</text>
</comment>
<name>A0A9X9S5Y7_METOG</name>
<dbReference type="RefSeq" id="WP_268187605.1">
    <property type="nucleotide sequence ID" value="NZ_CP113361.1"/>
</dbReference>
<reference evidence="12" key="1">
    <citation type="submission" date="2022-11" db="EMBL/GenBank/DDBJ databases">
        <title>Complete genome sequence of Methanogenium organophilum DSM 3596.</title>
        <authorList>
            <person name="Chen S.-C."/>
            <person name="Lai S.-J."/>
            <person name="You Y.-T."/>
        </authorList>
    </citation>
    <scope>NUCLEOTIDE SEQUENCE</scope>
    <source>
        <strain evidence="12">DSM 3596</strain>
    </source>
</reference>
<evidence type="ECO:0000256" key="2">
    <source>
        <dbReference type="ARBA" id="ARBA00007405"/>
    </source>
</evidence>
<dbReference type="PANTHER" id="PTHR43371">
    <property type="entry name" value="VITAMIN B12-DEPENDENT RIBONUCLEOTIDE REDUCTASE"/>
    <property type="match status" value="1"/>
</dbReference>
<dbReference type="GO" id="GO:0071897">
    <property type="term" value="P:DNA biosynthetic process"/>
    <property type="evidence" value="ECO:0007669"/>
    <property type="project" value="UniProtKB-KW"/>
</dbReference>
<keyword evidence="7 9" id="KW-0170">Cobalt</keyword>
<keyword evidence="6" id="KW-1015">Disulfide bond</keyword>
<accession>A0A9X9S5Y7</accession>
<comment type="catalytic activity">
    <reaction evidence="8 9">
        <text>a 2'-deoxyribonucleoside 5'-diphosphate + [thioredoxin]-disulfide + H2O = a ribonucleoside 5'-diphosphate + [thioredoxin]-dithiol</text>
        <dbReference type="Rhea" id="RHEA:23252"/>
        <dbReference type="Rhea" id="RHEA-COMP:10698"/>
        <dbReference type="Rhea" id="RHEA-COMP:10700"/>
        <dbReference type="ChEBI" id="CHEBI:15377"/>
        <dbReference type="ChEBI" id="CHEBI:29950"/>
        <dbReference type="ChEBI" id="CHEBI:50058"/>
        <dbReference type="ChEBI" id="CHEBI:57930"/>
        <dbReference type="ChEBI" id="CHEBI:73316"/>
        <dbReference type="EC" id="1.17.4.1"/>
    </reaction>
</comment>
<organism evidence="12 13">
    <name type="scientific">Methanogenium organophilum</name>
    <dbReference type="NCBI Taxonomy" id="2199"/>
    <lineage>
        <taxon>Archaea</taxon>
        <taxon>Methanobacteriati</taxon>
        <taxon>Methanobacteriota</taxon>
        <taxon>Stenosarchaea group</taxon>
        <taxon>Methanomicrobia</taxon>
        <taxon>Methanomicrobiales</taxon>
        <taxon>Methanomicrobiaceae</taxon>
        <taxon>Methanogenium</taxon>
    </lineage>
</organism>
<dbReference type="AlphaFoldDB" id="A0A9X9S5Y7"/>
<sequence>MTGSLTTHILAARYLRDDENSFTDVCRRVADAIGETQREKETFFSEMHSLRFLPNSPTLMNAGTENGQLAACFTLPIGDSLPTIFDALKWGALIHQSGGGTGYNFSKIRPKASPVRELDGMASGPVSFMQIFNQATEIIRQGGRRRGANMGILNADHPDILTFIHAKEREGDLANFNISVMVTDAFMACIRDGKQDSVWTTHPATGDEVTVGDIWDAITGGIWKNGEPGVLFYNEINHHNPTPLLGEIDAVNPCGEQPLLPFESCVLGSVNLTRFVKEDHIDEVGLKQTTGIAVRMLDRIIDKNTYPLSRIETATKRTRKVGLGVMGVHDTLLMLGIPYDSAKGRVLCGHVMECITTAAVETSHVIAVESDSFPAWDNSRWNKCPMRNAALTCIAPTGSISLLADCSPGIEPVYSYAYTRRHTAGSSFAMLHPLFAQDLATAARDRFSSQPEVDQEINAVISHLRRTGTVQDINWLPASFRRLYKTATDISWKDHIRMQAVFQPRVHAAISKTINMPHSATDDDIAAAILFAWGSNLKGITCYRTGSRREVVYAIGEETEPWPCICSRPPEG</sequence>
<protein>
    <recommendedName>
        <fullName evidence="9">Vitamin B12-dependent ribonucleotide reductase</fullName>
        <ecNumber evidence="9">1.17.4.1</ecNumber>
    </recommendedName>
</protein>
<keyword evidence="5 9" id="KW-0560">Oxidoreductase</keyword>
<dbReference type="EC" id="1.17.4.1" evidence="9"/>
<dbReference type="GO" id="GO:0009263">
    <property type="term" value="P:deoxyribonucleotide biosynthetic process"/>
    <property type="evidence" value="ECO:0007669"/>
    <property type="project" value="InterPro"/>
</dbReference>
<dbReference type="InterPro" id="IPR013344">
    <property type="entry name" value="RNR_NrdJ/NrdZ"/>
</dbReference>
<feature type="domain" description="Ribonucleotide reductase large subunit C-terminal" evidence="11">
    <location>
        <begin position="385"/>
        <end position="543"/>
    </location>
</feature>
<evidence type="ECO:0000256" key="6">
    <source>
        <dbReference type="ARBA" id="ARBA00023157"/>
    </source>
</evidence>
<evidence type="ECO:0000313" key="12">
    <source>
        <dbReference type="EMBL" id="WAI02327.1"/>
    </source>
</evidence>
<proteinExistence type="inferred from homology"/>
<dbReference type="SUPFAM" id="SSF51998">
    <property type="entry name" value="PFL-like glycyl radical enzymes"/>
    <property type="match status" value="1"/>
</dbReference>
<dbReference type="Gene3D" id="3.20.70.20">
    <property type="match status" value="1"/>
</dbReference>
<dbReference type="InterPro" id="IPR000788">
    <property type="entry name" value="RNR_lg_C"/>
</dbReference>
<dbReference type="GO" id="GO:0031419">
    <property type="term" value="F:cobalamin binding"/>
    <property type="evidence" value="ECO:0007669"/>
    <property type="project" value="UniProtKB-KW"/>
</dbReference>
<comment type="cofactor">
    <cofactor evidence="1 9">
        <name>adenosylcob(III)alamin</name>
        <dbReference type="ChEBI" id="CHEBI:18408"/>
    </cofactor>
</comment>
<evidence type="ECO:0000256" key="9">
    <source>
        <dbReference type="RuleBase" id="RU364064"/>
    </source>
</evidence>
<dbReference type="InterPro" id="IPR013509">
    <property type="entry name" value="RNR_lsu_N"/>
</dbReference>
<dbReference type="Proteomes" id="UP001163096">
    <property type="component" value="Chromosome"/>
</dbReference>
<feature type="domain" description="Ribonucleotide reductase large subunit N-terminal" evidence="10">
    <location>
        <begin position="7"/>
        <end position="67"/>
    </location>
</feature>
<dbReference type="InterPro" id="IPR050862">
    <property type="entry name" value="RdRp_reductase_class-2"/>
</dbReference>
<dbReference type="PANTHER" id="PTHR43371:SF1">
    <property type="entry name" value="RIBONUCLEOSIDE-DIPHOSPHATE REDUCTASE"/>
    <property type="match status" value="1"/>
</dbReference>
<dbReference type="GO" id="GO:0005524">
    <property type="term" value="F:ATP binding"/>
    <property type="evidence" value="ECO:0007669"/>
    <property type="project" value="InterPro"/>
</dbReference>
<comment type="similarity">
    <text evidence="2 9">Belongs to the ribonucleoside diphosphate reductase class-2 family.</text>
</comment>
<keyword evidence="13" id="KW-1185">Reference proteome</keyword>
<evidence type="ECO:0000256" key="4">
    <source>
        <dbReference type="ARBA" id="ARBA00022741"/>
    </source>
</evidence>
<dbReference type="GeneID" id="76834536"/>